<evidence type="ECO:0000313" key="14">
    <source>
        <dbReference type="Proteomes" id="UP000050164"/>
    </source>
</evidence>
<dbReference type="EMBL" id="CFOE01000189">
    <property type="protein sequence ID" value="CFE39355.1"/>
    <property type="molecule type" value="Genomic_DNA"/>
</dbReference>
<dbReference type="EMBL" id="CNFT01000342">
    <property type="protein sequence ID" value="CKR55979.1"/>
    <property type="molecule type" value="Genomic_DNA"/>
</dbReference>
<reference evidence="5" key="2">
    <citation type="submission" date="2015-03" db="EMBL/GenBank/DDBJ databases">
        <authorList>
            <person name="Murphy D."/>
        </authorList>
    </citation>
    <scope>NUCLEOTIDE SEQUENCE [LARGE SCALE GENOMIC DNA]</scope>
    <source>
        <strain evidence="5">K00500041</strain>
    </source>
</reference>
<dbReference type="EMBL" id="CNFU01001528">
    <property type="protein sequence ID" value="CKT51150.1"/>
    <property type="molecule type" value="Genomic_DNA"/>
</dbReference>
<dbReference type="Proteomes" id="UP000048289">
    <property type="component" value="Unassembled WGS sequence"/>
</dbReference>
<dbReference type="EMBL" id="CHKL01000323">
    <property type="protein sequence ID" value="COW52458.1"/>
    <property type="molecule type" value="Genomic_DNA"/>
</dbReference>
<evidence type="ECO:0000313" key="8">
    <source>
        <dbReference type="Proteomes" id="UP000038802"/>
    </source>
</evidence>
<evidence type="ECO:0000313" key="3">
    <source>
        <dbReference type="EMBL" id="CKT51150.1"/>
    </source>
</evidence>
<dbReference type="Proteomes" id="UP000049023">
    <property type="component" value="Unassembled WGS sequence"/>
</dbReference>
<sequence>MVNVKVSMRMDDSSTPQLPVMSLISRSAISTFFCAVRAWPSSSMVSATTAAPCSATSAMVLAKRDSGPSPSS</sequence>
<dbReference type="Proteomes" id="UP000038802">
    <property type="component" value="Unassembled WGS sequence"/>
</dbReference>
<protein>
    <submittedName>
        <fullName evidence="5">Uncharacterized protein</fullName>
    </submittedName>
</protein>
<dbReference type="Proteomes" id="UP000050164">
    <property type="component" value="Unassembled WGS sequence"/>
</dbReference>
<evidence type="ECO:0000313" key="6">
    <source>
        <dbReference type="EMBL" id="COW52458.1"/>
    </source>
</evidence>
<accession>A0A0U0UD54</accession>
<evidence type="ECO:0000313" key="11">
    <source>
        <dbReference type="Proteomes" id="UP000048289"/>
    </source>
</evidence>
<proteinExistence type="predicted"/>
<evidence type="ECO:0000313" key="2">
    <source>
        <dbReference type="EMBL" id="CKR55979.1"/>
    </source>
</evidence>
<dbReference type="Proteomes" id="UP000044938">
    <property type="component" value="Unassembled WGS sequence"/>
</dbReference>
<evidence type="ECO:0000313" key="7">
    <source>
        <dbReference type="EMBL" id="COW73990.1"/>
    </source>
</evidence>
<evidence type="ECO:0000313" key="1">
    <source>
        <dbReference type="EMBL" id="CFE39355.1"/>
    </source>
</evidence>
<evidence type="ECO:0000313" key="12">
    <source>
        <dbReference type="Proteomes" id="UP000048600"/>
    </source>
</evidence>
<name>A0A0U0UD54_MYCTX</name>
<organism evidence="5 8">
    <name type="scientific">Mycobacterium tuberculosis</name>
    <dbReference type="NCBI Taxonomy" id="1773"/>
    <lineage>
        <taxon>Bacteria</taxon>
        <taxon>Bacillati</taxon>
        <taxon>Actinomycetota</taxon>
        <taxon>Actinomycetes</taxon>
        <taxon>Mycobacteriales</taxon>
        <taxon>Mycobacteriaceae</taxon>
        <taxon>Mycobacterium</taxon>
        <taxon>Mycobacterium tuberculosis complex</taxon>
    </lineage>
</organism>
<reference evidence="8 9" key="1">
    <citation type="submission" date="2015-03" db="EMBL/GenBank/DDBJ databases">
        <authorList>
            <consortium name="Pathogen Informatics"/>
        </authorList>
    </citation>
    <scope>NUCLEOTIDE SEQUENCE [LARGE SCALE GENOMIC DNA]</scope>
    <source>
        <strain evidence="2 14">Bir 185</strain>
        <strain evidence="3 13">Bir 187</strain>
        <strain evidence="4 10">G09801536</strain>
        <strain evidence="1 11">G09901357</strain>
        <strain evidence="8">K00500041</strain>
        <strain evidence="7 9">M09401471</strain>
        <strain evidence="6 12">P00601463</strain>
    </source>
</reference>
<dbReference type="EMBL" id="CSAD01000314">
    <property type="protein sequence ID" value="COV71886.1"/>
    <property type="molecule type" value="Genomic_DNA"/>
</dbReference>
<evidence type="ECO:0000313" key="5">
    <source>
        <dbReference type="EMBL" id="COW32560.1"/>
    </source>
</evidence>
<evidence type="ECO:0000313" key="9">
    <source>
        <dbReference type="Proteomes" id="UP000044938"/>
    </source>
</evidence>
<dbReference type="Proteomes" id="UP000048600">
    <property type="component" value="Unassembled WGS sequence"/>
</dbReference>
<dbReference type="Proteomes" id="UP000045842">
    <property type="component" value="Unassembled WGS sequence"/>
</dbReference>
<dbReference type="EMBL" id="CSAJ01000483">
    <property type="protein sequence ID" value="COW73990.1"/>
    <property type="molecule type" value="Genomic_DNA"/>
</dbReference>
<dbReference type="AlphaFoldDB" id="A0A0U0UD54"/>
<evidence type="ECO:0000313" key="10">
    <source>
        <dbReference type="Proteomes" id="UP000045842"/>
    </source>
</evidence>
<gene>
    <name evidence="4" type="ORF">ERS007679_02339</name>
    <name evidence="1" type="ORF">ERS007681_01735</name>
    <name evidence="5" type="ORF">ERS007703_03392</name>
    <name evidence="7" type="ORF">ERS007720_03187</name>
    <name evidence="6" type="ORF">ERS007741_02651</name>
    <name evidence="2" type="ORF">ERS027659_01721</name>
    <name evidence="3" type="ORF">ERS027661_04459</name>
</gene>
<evidence type="ECO:0000313" key="13">
    <source>
        <dbReference type="Proteomes" id="UP000049023"/>
    </source>
</evidence>
<dbReference type="EMBL" id="CSAE01000455">
    <property type="protein sequence ID" value="COW32560.1"/>
    <property type="molecule type" value="Genomic_DNA"/>
</dbReference>
<evidence type="ECO:0000313" key="4">
    <source>
        <dbReference type="EMBL" id="COV71886.1"/>
    </source>
</evidence>